<dbReference type="KEGG" id="ctes:O987_28395"/>
<dbReference type="EMBL" id="CP006704">
    <property type="protein sequence ID" value="AIJ49725.1"/>
    <property type="molecule type" value="Genomic_DNA"/>
</dbReference>
<keyword evidence="1" id="KW-0812">Transmembrane</keyword>
<organism evidence="2 3">
    <name type="scientific">Comamonas testosteroni TK102</name>
    <dbReference type="NCBI Taxonomy" id="1392005"/>
    <lineage>
        <taxon>Bacteria</taxon>
        <taxon>Pseudomonadati</taxon>
        <taxon>Pseudomonadota</taxon>
        <taxon>Betaproteobacteria</taxon>
        <taxon>Burkholderiales</taxon>
        <taxon>Comamonadaceae</taxon>
        <taxon>Comamonas</taxon>
    </lineage>
</organism>
<sequence>MLTASQPPDAPSALRVGLSAGKSLLGGLMLGALLALVLGCGAAVFYFSRLMADPGQGIHASAHTGIYGAVISLLMSPPLLVAVVLIFIIPAYLMVGLQLGRARAAGKLVARYGQGLAERLAAMLAQRIEALPSAHKAMHKAADLLTVGAAMEHLQPWVGNGRAVQFVVRSVLNRLPLADLLEEWGHTRAQWGSEGGKDDPALRAFLGARIQEMLQGLTEPPWTLLWILLAGHAAVLGFGIWLTA</sequence>
<dbReference type="AlphaFoldDB" id="A0A076Q0P8"/>
<evidence type="ECO:0000313" key="3">
    <source>
        <dbReference type="Proteomes" id="UP000028782"/>
    </source>
</evidence>
<feature type="transmembrane region" description="Helical" evidence="1">
    <location>
        <begin position="24"/>
        <end position="46"/>
    </location>
</feature>
<reference evidence="2 3" key="1">
    <citation type="journal article" date="2014" name="Genome Announc.">
        <title>Complete Genome Sequence of Polychlorinated Biphenyl Degrader Comamonas testosteroni TK102 (NBRC 109938).</title>
        <authorList>
            <person name="Fukuda K."/>
            <person name="Hosoyama A."/>
            <person name="Tsuchikane K."/>
            <person name="Ohji S."/>
            <person name="Yamazoe A."/>
            <person name="Fujita N."/>
            <person name="Shintani M."/>
            <person name="Kimbara K."/>
        </authorList>
    </citation>
    <scope>NUCLEOTIDE SEQUENCE [LARGE SCALE GENOMIC DNA]</scope>
    <source>
        <strain evidence="2">TK102</strain>
    </source>
</reference>
<dbReference type="RefSeq" id="WP_043375942.1">
    <property type="nucleotide sequence ID" value="NZ_CP006704.1"/>
</dbReference>
<evidence type="ECO:0000313" key="2">
    <source>
        <dbReference type="EMBL" id="AIJ49725.1"/>
    </source>
</evidence>
<protein>
    <submittedName>
        <fullName evidence="2">Uncharacterized protein</fullName>
    </submittedName>
</protein>
<evidence type="ECO:0000256" key="1">
    <source>
        <dbReference type="SAM" id="Phobius"/>
    </source>
</evidence>
<name>A0A076Q0P8_COMTE</name>
<keyword evidence="1" id="KW-1133">Transmembrane helix</keyword>
<dbReference type="Proteomes" id="UP000028782">
    <property type="component" value="Chromosome"/>
</dbReference>
<feature type="transmembrane region" description="Helical" evidence="1">
    <location>
        <begin position="223"/>
        <end position="242"/>
    </location>
</feature>
<accession>A0A076Q0P8</accession>
<keyword evidence="1" id="KW-0472">Membrane</keyword>
<dbReference type="HOGENOM" id="CLU_1136536_0_0_4"/>
<feature type="transmembrane region" description="Helical" evidence="1">
    <location>
        <begin position="66"/>
        <end position="93"/>
    </location>
</feature>
<proteinExistence type="predicted"/>
<gene>
    <name evidence="2" type="ORF">O987_28395</name>
</gene>